<dbReference type="InterPro" id="IPR037069">
    <property type="entry name" value="AcylCoA_DH/ox_N_sf"/>
</dbReference>
<sequence>MPELADLAPLLLQKERATATFDVATCINLVLGSKEWQGRMDHLRGLVMEDPVLNDRDMIYRNHKERYEFALAKSNAFVKLLQKHSITKPDEQQFIYYLLGEPLPIDVHRSMFIPTLETQMDEEQRAYWVPLAREAKILGAYAQTELGHGSNVQGIETTAVYDPATQEFVLHSPTLTSRKWWPGGLGKTANHAVVHARLTLDGKDRGVQAFLVPLRDPKTHTPLPGIDVGDIGPKIGFQSVDNGYCAFTNVRIPRRNMLMRFAKVLPNGEFVKPPSDRLVYFTMVRVRVFITYVCYRYMSFVVTIATRFSAARLQGFAPGSKGKVEVPVLSYENQQLTLFPLIALSYGAMFTSRRLQGIYDTMLSQLGGSMDASTCPFTCCIMIFGVFLDKLDLLNQLHATSSGLKALLTTEVGDGMERARRACGGHGFSASSNIPHLMQEFIGACTYEGTFDVLVQQHGASLLKRLAKPGPAQPNSAMDLFSFLRADATAKCAATTPAQLLEPDVLLRAFQVRALKALQHAARNRASMHGITRASMGHAESVFLQCFFDGVIAITDGPLRAVMLQLWQLYALWRITLHLGEFRADDYLSATQATWVQEALLALLPQIRPNAIALVDGFGLTDFELNSAIGRYDGDVYRALIARAANEPLNRTDVVDGYHKYLQPILASKL</sequence>
<dbReference type="InterPro" id="IPR012258">
    <property type="entry name" value="Acyl-CoA_oxidase"/>
</dbReference>
<dbReference type="EMBL" id="JNBR01001573">
    <property type="protein sequence ID" value="OQR85861.1"/>
    <property type="molecule type" value="Genomic_DNA"/>
</dbReference>
<dbReference type="GO" id="GO:0071949">
    <property type="term" value="F:FAD binding"/>
    <property type="evidence" value="ECO:0007669"/>
    <property type="project" value="InterPro"/>
</dbReference>
<feature type="domain" description="Acyl-CoA oxidase C-alpha1" evidence="17">
    <location>
        <begin position="280"/>
        <end position="463"/>
    </location>
</feature>
<dbReference type="GO" id="GO:0033540">
    <property type="term" value="P:fatty acid beta-oxidation using acyl-CoA oxidase"/>
    <property type="evidence" value="ECO:0007669"/>
    <property type="project" value="TreeGrafter"/>
</dbReference>
<evidence type="ECO:0000256" key="4">
    <source>
        <dbReference type="ARBA" id="ARBA00006288"/>
    </source>
</evidence>
<dbReference type="InterPro" id="IPR009100">
    <property type="entry name" value="AcylCoA_DH/oxidase_NM_dom_sf"/>
</dbReference>
<evidence type="ECO:0000259" key="14">
    <source>
        <dbReference type="Pfam" id="PF01756"/>
    </source>
</evidence>
<dbReference type="GO" id="GO:0003997">
    <property type="term" value="F:acyl-CoA oxidase activity"/>
    <property type="evidence" value="ECO:0007669"/>
    <property type="project" value="UniProtKB-EC"/>
</dbReference>
<dbReference type="FunFam" id="1.20.140.10:FF:000007">
    <property type="entry name" value="Acyl-coenzyme A oxidase"/>
    <property type="match status" value="1"/>
</dbReference>
<dbReference type="Pfam" id="PF14749">
    <property type="entry name" value="Acyl-CoA_ox_N"/>
    <property type="match status" value="1"/>
</dbReference>
<dbReference type="Pfam" id="PF02770">
    <property type="entry name" value="Acyl-CoA_dh_M"/>
    <property type="match status" value="1"/>
</dbReference>
<evidence type="ECO:0000256" key="1">
    <source>
        <dbReference type="ARBA" id="ARBA00001201"/>
    </source>
</evidence>
<evidence type="ECO:0000256" key="9">
    <source>
        <dbReference type="ARBA" id="ARBA00023098"/>
    </source>
</evidence>
<dbReference type="PANTHER" id="PTHR10909:SF250">
    <property type="entry name" value="PEROXISOMAL ACYL-COENZYME A OXIDASE 1"/>
    <property type="match status" value="1"/>
</dbReference>
<name>A0A1V9YJF9_ACHHY</name>
<dbReference type="InterPro" id="IPR036250">
    <property type="entry name" value="AcylCo_DH-like_C"/>
</dbReference>
<evidence type="ECO:0000256" key="8">
    <source>
        <dbReference type="ARBA" id="ARBA00023002"/>
    </source>
</evidence>
<evidence type="ECO:0000256" key="6">
    <source>
        <dbReference type="ARBA" id="ARBA00022827"/>
    </source>
</evidence>
<dbReference type="Pfam" id="PF22924">
    <property type="entry name" value="ACOX_C_alpha1"/>
    <property type="match status" value="1"/>
</dbReference>
<evidence type="ECO:0000256" key="11">
    <source>
        <dbReference type="PIRNR" id="PIRNR000168"/>
    </source>
</evidence>
<keyword evidence="6 11" id="KW-0274">FAD</keyword>
<keyword evidence="10" id="KW-0576">Peroxisome</keyword>
<feature type="domain" description="Acyl-CoA oxidase/dehydrogenase middle" evidence="15">
    <location>
        <begin position="140"/>
        <end position="250"/>
    </location>
</feature>
<accession>A0A1V9YJF9</accession>
<dbReference type="Gene3D" id="1.20.140.10">
    <property type="entry name" value="Butyryl-CoA Dehydrogenase, subunit A, domain 3"/>
    <property type="match status" value="2"/>
</dbReference>
<dbReference type="PANTHER" id="PTHR10909">
    <property type="entry name" value="ELECTRON TRANSPORT OXIDOREDUCTASE"/>
    <property type="match status" value="1"/>
</dbReference>
<dbReference type="Gene3D" id="1.10.540.10">
    <property type="entry name" value="Acyl-CoA dehydrogenase/oxidase, N-terminal domain"/>
    <property type="match status" value="1"/>
</dbReference>
<evidence type="ECO:0000259" key="16">
    <source>
        <dbReference type="Pfam" id="PF14749"/>
    </source>
</evidence>
<feature type="domain" description="Acyl-CoA oxidase C-terminal" evidence="14">
    <location>
        <begin position="505"/>
        <end position="666"/>
    </location>
</feature>
<dbReference type="InterPro" id="IPR046373">
    <property type="entry name" value="Acyl-CoA_Oxase/DH_mid-dom_sf"/>
</dbReference>
<dbReference type="InterPro" id="IPR055060">
    <property type="entry name" value="ACOX_C_alpha1"/>
</dbReference>
<comment type="caution">
    <text evidence="18">The sequence shown here is derived from an EMBL/GenBank/DDBJ whole genome shotgun (WGS) entry which is preliminary data.</text>
</comment>
<dbReference type="AlphaFoldDB" id="A0A1V9YJF9"/>
<dbReference type="GO" id="GO:0055088">
    <property type="term" value="P:lipid homeostasis"/>
    <property type="evidence" value="ECO:0007669"/>
    <property type="project" value="TreeGrafter"/>
</dbReference>
<protein>
    <recommendedName>
        <fullName evidence="11">Acyl-coenzyme A oxidase</fullName>
    </recommendedName>
</protein>
<evidence type="ECO:0000256" key="2">
    <source>
        <dbReference type="ARBA" id="ARBA00001974"/>
    </source>
</evidence>
<dbReference type="GO" id="GO:0005504">
    <property type="term" value="F:fatty acid binding"/>
    <property type="evidence" value="ECO:0007669"/>
    <property type="project" value="TreeGrafter"/>
</dbReference>
<evidence type="ECO:0000313" key="19">
    <source>
        <dbReference type="Proteomes" id="UP000243579"/>
    </source>
</evidence>
<evidence type="ECO:0000313" key="18">
    <source>
        <dbReference type="EMBL" id="OQR85861.1"/>
    </source>
</evidence>
<dbReference type="InterPro" id="IPR029320">
    <property type="entry name" value="Acyl-CoA_ox_N"/>
</dbReference>
<keyword evidence="8" id="KW-0560">Oxidoreductase</keyword>
<comment type="subcellular location">
    <subcellularLocation>
        <location evidence="3">Peroxisome</location>
    </subcellularLocation>
</comment>
<evidence type="ECO:0000256" key="12">
    <source>
        <dbReference type="PIRSR" id="PIRSR000168-1"/>
    </source>
</evidence>
<dbReference type="FunFam" id="1.20.140.10:FF:000015">
    <property type="entry name" value="Acyl-coenzyme A oxidase"/>
    <property type="match status" value="1"/>
</dbReference>
<dbReference type="InterPro" id="IPR006091">
    <property type="entry name" value="Acyl-CoA_Oxase/DH_mid-dom"/>
</dbReference>
<comment type="catalytic activity">
    <reaction evidence="1">
        <text>a 2,3-saturated acyl-CoA + O2 = a (2E)-enoyl-CoA + H2O2</text>
        <dbReference type="Rhea" id="RHEA:38959"/>
        <dbReference type="ChEBI" id="CHEBI:15379"/>
        <dbReference type="ChEBI" id="CHEBI:16240"/>
        <dbReference type="ChEBI" id="CHEBI:58856"/>
        <dbReference type="ChEBI" id="CHEBI:65111"/>
        <dbReference type="EC" id="1.3.3.6"/>
    </reaction>
</comment>
<dbReference type="SUPFAM" id="SSF56645">
    <property type="entry name" value="Acyl-CoA dehydrogenase NM domain-like"/>
    <property type="match status" value="1"/>
</dbReference>
<dbReference type="GO" id="GO:0005777">
    <property type="term" value="C:peroxisome"/>
    <property type="evidence" value="ECO:0007669"/>
    <property type="project" value="UniProtKB-SubCell"/>
</dbReference>
<evidence type="ECO:0000256" key="10">
    <source>
        <dbReference type="ARBA" id="ARBA00023140"/>
    </source>
</evidence>
<keyword evidence="9" id="KW-0443">Lipid metabolism</keyword>
<comment type="similarity">
    <text evidence="4 11">Belongs to the acyl-CoA oxidase family.</text>
</comment>
<evidence type="ECO:0000256" key="13">
    <source>
        <dbReference type="PIRSR" id="PIRSR000168-2"/>
    </source>
</evidence>
<dbReference type="FunFam" id="2.40.110.10:FF:000003">
    <property type="entry name" value="Acyl-coenzyme A oxidase"/>
    <property type="match status" value="1"/>
</dbReference>
<keyword evidence="5 11" id="KW-0285">Flavoprotein</keyword>
<evidence type="ECO:0000259" key="15">
    <source>
        <dbReference type="Pfam" id="PF02770"/>
    </source>
</evidence>
<dbReference type="STRING" id="1202772.A0A1V9YJF9"/>
<dbReference type="Pfam" id="PF01756">
    <property type="entry name" value="ACOX"/>
    <property type="match status" value="1"/>
</dbReference>
<feature type="domain" description="Acyl-coenzyme A oxidase N-terminal" evidence="16">
    <location>
        <begin position="32"/>
        <end position="137"/>
    </location>
</feature>
<gene>
    <name evidence="18" type="ORF">ACHHYP_11267</name>
</gene>
<dbReference type="SUPFAM" id="SSF47203">
    <property type="entry name" value="Acyl-CoA dehydrogenase C-terminal domain-like"/>
    <property type="match status" value="2"/>
</dbReference>
<proteinExistence type="inferred from homology"/>
<evidence type="ECO:0000259" key="17">
    <source>
        <dbReference type="Pfam" id="PF22924"/>
    </source>
</evidence>
<feature type="binding site" evidence="13">
    <location>
        <position position="183"/>
    </location>
    <ligand>
        <name>FAD</name>
        <dbReference type="ChEBI" id="CHEBI:57692"/>
    </ligand>
</feature>
<evidence type="ECO:0000256" key="3">
    <source>
        <dbReference type="ARBA" id="ARBA00004275"/>
    </source>
</evidence>
<comment type="cofactor">
    <cofactor evidence="2">
        <name>FAD</name>
        <dbReference type="ChEBI" id="CHEBI:57692"/>
    </cofactor>
</comment>
<dbReference type="InterPro" id="IPR002655">
    <property type="entry name" value="Acyl-CoA_oxidase_C"/>
</dbReference>
<dbReference type="Gene3D" id="2.40.110.10">
    <property type="entry name" value="Butyryl-CoA Dehydrogenase, subunit A, domain 2"/>
    <property type="match status" value="1"/>
</dbReference>
<reference evidence="18 19" key="1">
    <citation type="journal article" date="2014" name="Genome Biol. Evol.">
        <title>The secreted proteins of Achlya hypogyna and Thraustotheca clavata identify the ancestral oomycete secretome and reveal gene acquisitions by horizontal gene transfer.</title>
        <authorList>
            <person name="Misner I."/>
            <person name="Blouin N."/>
            <person name="Leonard G."/>
            <person name="Richards T.A."/>
            <person name="Lane C.E."/>
        </authorList>
    </citation>
    <scope>NUCLEOTIDE SEQUENCE [LARGE SCALE GENOMIC DNA]</scope>
    <source>
        <strain evidence="18 19">ATCC 48635</strain>
    </source>
</reference>
<keyword evidence="19" id="KW-1185">Reference proteome</keyword>
<dbReference type="Proteomes" id="UP000243579">
    <property type="component" value="Unassembled WGS sequence"/>
</dbReference>
<keyword evidence="7" id="KW-0276">Fatty acid metabolism</keyword>
<feature type="binding site" evidence="13">
    <location>
        <position position="144"/>
    </location>
    <ligand>
        <name>FAD</name>
        <dbReference type="ChEBI" id="CHEBI:57692"/>
    </ligand>
</feature>
<evidence type="ECO:0000256" key="7">
    <source>
        <dbReference type="ARBA" id="ARBA00022832"/>
    </source>
</evidence>
<dbReference type="PIRSF" id="PIRSF000168">
    <property type="entry name" value="Acyl-CoA_oxidase"/>
    <property type="match status" value="1"/>
</dbReference>
<dbReference type="OrthoDB" id="538336at2759"/>
<evidence type="ECO:0000256" key="5">
    <source>
        <dbReference type="ARBA" id="ARBA00022630"/>
    </source>
</evidence>
<feature type="active site" description="Proton acceptor" evidence="12">
    <location>
        <position position="448"/>
    </location>
</feature>
<organism evidence="18 19">
    <name type="scientific">Achlya hypogyna</name>
    <name type="common">Oomycete</name>
    <name type="synonym">Protoachlya hypogyna</name>
    <dbReference type="NCBI Taxonomy" id="1202772"/>
    <lineage>
        <taxon>Eukaryota</taxon>
        <taxon>Sar</taxon>
        <taxon>Stramenopiles</taxon>
        <taxon>Oomycota</taxon>
        <taxon>Saprolegniomycetes</taxon>
        <taxon>Saprolegniales</taxon>
        <taxon>Achlyaceae</taxon>
        <taxon>Achlya</taxon>
    </lineage>
</organism>